<accession>T1GIS3</accession>
<dbReference type="HOGENOM" id="CLU_2624848_0_0_1"/>
<reference evidence="3" key="1">
    <citation type="submission" date="2013-02" db="EMBL/GenBank/DDBJ databases">
        <authorList>
            <person name="Hughes D."/>
        </authorList>
    </citation>
    <scope>NUCLEOTIDE SEQUENCE</scope>
    <source>
        <strain>Durham</strain>
        <strain evidence="3">NC isolate 2 -- Noor lab</strain>
    </source>
</reference>
<keyword evidence="3" id="KW-1185">Reference proteome</keyword>
<keyword evidence="1" id="KW-0472">Membrane</keyword>
<feature type="transmembrane region" description="Helical" evidence="1">
    <location>
        <begin position="50"/>
        <end position="69"/>
    </location>
</feature>
<protein>
    <submittedName>
        <fullName evidence="2">Uncharacterized protein</fullName>
    </submittedName>
</protein>
<dbReference type="Proteomes" id="UP000015102">
    <property type="component" value="Unassembled WGS sequence"/>
</dbReference>
<sequence>MKEKKICFVEKYAFDENDGNSIGFIRNGGQKIFFSFFTLKKKKRNIYNSSFYTGTFLKNNIIFFCFFLFSSKLKMDEN</sequence>
<evidence type="ECO:0000313" key="2">
    <source>
        <dbReference type="EnsemblMetazoa" id="MESCA003358-PA"/>
    </source>
</evidence>
<organism evidence="2 3">
    <name type="scientific">Megaselia scalaris</name>
    <name type="common">Humpbacked fly</name>
    <name type="synonym">Phora scalaris</name>
    <dbReference type="NCBI Taxonomy" id="36166"/>
    <lineage>
        <taxon>Eukaryota</taxon>
        <taxon>Metazoa</taxon>
        <taxon>Ecdysozoa</taxon>
        <taxon>Arthropoda</taxon>
        <taxon>Hexapoda</taxon>
        <taxon>Insecta</taxon>
        <taxon>Pterygota</taxon>
        <taxon>Neoptera</taxon>
        <taxon>Endopterygota</taxon>
        <taxon>Diptera</taxon>
        <taxon>Brachycera</taxon>
        <taxon>Muscomorpha</taxon>
        <taxon>Platypezoidea</taxon>
        <taxon>Phoridae</taxon>
        <taxon>Megaseliini</taxon>
        <taxon>Megaselia</taxon>
    </lineage>
</organism>
<name>T1GIS3_MEGSC</name>
<keyword evidence="1" id="KW-0812">Transmembrane</keyword>
<keyword evidence="1" id="KW-1133">Transmembrane helix</keyword>
<evidence type="ECO:0000313" key="3">
    <source>
        <dbReference type="Proteomes" id="UP000015102"/>
    </source>
</evidence>
<dbReference type="EnsemblMetazoa" id="MESCA003358-RA">
    <property type="protein sequence ID" value="MESCA003358-PA"/>
    <property type="gene ID" value="MESCA003358"/>
</dbReference>
<evidence type="ECO:0000256" key="1">
    <source>
        <dbReference type="SAM" id="Phobius"/>
    </source>
</evidence>
<proteinExistence type="predicted"/>
<dbReference type="AlphaFoldDB" id="T1GIS3"/>
<dbReference type="EMBL" id="CAQQ02040244">
    <property type="status" value="NOT_ANNOTATED_CDS"/>
    <property type="molecule type" value="Genomic_DNA"/>
</dbReference>
<reference evidence="2" key="2">
    <citation type="submission" date="2015-06" db="UniProtKB">
        <authorList>
            <consortium name="EnsemblMetazoa"/>
        </authorList>
    </citation>
    <scope>IDENTIFICATION</scope>
</reference>